<reference evidence="1 2" key="1">
    <citation type="submission" date="2021-06" db="EMBL/GenBank/DDBJ databases">
        <title>Caerostris extrusa draft genome.</title>
        <authorList>
            <person name="Kono N."/>
            <person name="Arakawa K."/>
        </authorList>
    </citation>
    <scope>NUCLEOTIDE SEQUENCE [LARGE SCALE GENOMIC DNA]</scope>
</reference>
<evidence type="ECO:0000313" key="1">
    <source>
        <dbReference type="EMBL" id="GIZ01662.1"/>
    </source>
</evidence>
<name>A0AAV4Y333_CAEEX</name>
<keyword evidence="2" id="KW-1185">Reference proteome</keyword>
<dbReference type="EMBL" id="BPLR01001333">
    <property type="protein sequence ID" value="GIZ01662.1"/>
    <property type="molecule type" value="Genomic_DNA"/>
</dbReference>
<sequence>MLRKLLFLKKKIKRGKSEEEKHLTGLVIKLIEPKRRERERMKLRHIHECPSPRFFPQWERPKHNRCICPKRKREAVHSVVVPSSGRDLPRRSAGSRVWCRRHNGKWIHLSPISLRVSELMSHAQVCHRNRADERSQITAG</sequence>
<accession>A0AAV4Y333</accession>
<dbReference type="Proteomes" id="UP001054945">
    <property type="component" value="Unassembled WGS sequence"/>
</dbReference>
<proteinExistence type="predicted"/>
<evidence type="ECO:0000313" key="2">
    <source>
        <dbReference type="Proteomes" id="UP001054945"/>
    </source>
</evidence>
<gene>
    <name evidence="1" type="ORF">CEXT_392291</name>
</gene>
<protein>
    <submittedName>
        <fullName evidence="1">Uncharacterized protein</fullName>
    </submittedName>
</protein>
<organism evidence="1 2">
    <name type="scientific">Caerostris extrusa</name>
    <name type="common">Bark spider</name>
    <name type="synonym">Caerostris bankana</name>
    <dbReference type="NCBI Taxonomy" id="172846"/>
    <lineage>
        <taxon>Eukaryota</taxon>
        <taxon>Metazoa</taxon>
        <taxon>Ecdysozoa</taxon>
        <taxon>Arthropoda</taxon>
        <taxon>Chelicerata</taxon>
        <taxon>Arachnida</taxon>
        <taxon>Araneae</taxon>
        <taxon>Araneomorphae</taxon>
        <taxon>Entelegynae</taxon>
        <taxon>Araneoidea</taxon>
        <taxon>Araneidae</taxon>
        <taxon>Caerostris</taxon>
    </lineage>
</organism>
<comment type="caution">
    <text evidence="1">The sequence shown here is derived from an EMBL/GenBank/DDBJ whole genome shotgun (WGS) entry which is preliminary data.</text>
</comment>
<dbReference type="AlphaFoldDB" id="A0AAV4Y333"/>